<name>A0A9P6WWQ2_RHIOR</name>
<evidence type="ECO:0000313" key="2">
    <source>
        <dbReference type="EMBL" id="KAG1300407.1"/>
    </source>
</evidence>
<protein>
    <submittedName>
        <fullName evidence="2">Uncharacterized protein</fullName>
    </submittedName>
</protein>
<keyword evidence="4" id="KW-1185">Reference proteome</keyword>
<gene>
    <name evidence="3" type="ORF">G6F51_013440</name>
    <name evidence="2" type="ORF">G6F64_012730</name>
</gene>
<feature type="compositionally biased region" description="Low complexity" evidence="1">
    <location>
        <begin position="40"/>
        <end position="72"/>
    </location>
</feature>
<sequence>MANQSDNTTTPSPSAGGEGSGRRSSTADSSKSSDVHSRRPSVSSSKISSDTVKGPSGSGAKASSVAGSATSKNSKRSRHSVETITNYGNAVPGSSSAADRVSAPPSFAEFVRNNGDDNHRSSSERAAGDLIPEEEMVIEVQMERYKEIIQCYTELYNYVHGGRQAMLEEVNAAERSYGAVERSVLHFPLTERQAVNNMLASYAQKITEMKGRI</sequence>
<dbReference type="EMBL" id="JAANQT010004186">
    <property type="protein sequence ID" value="KAG1300407.1"/>
    <property type="molecule type" value="Genomic_DNA"/>
</dbReference>
<feature type="compositionally biased region" description="Basic and acidic residues" evidence="1">
    <location>
        <begin position="114"/>
        <end position="127"/>
    </location>
</feature>
<accession>A0A9P6WWQ2</accession>
<comment type="caution">
    <text evidence="2">The sequence shown here is derived from an EMBL/GenBank/DDBJ whole genome shotgun (WGS) entry which is preliminary data.</text>
</comment>
<dbReference type="Proteomes" id="UP000716291">
    <property type="component" value="Unassembled WGS sequence"/>
</dbReference>
<organism evidence="2 4">
    <name type="scientific">Rhizopus oryzae</name>
    <name type="common">Mucormycosis agent</name>
    <name type="synonym">Rhizopus arrhizus var. delemar</name>
    <dbReference type="NCBI Taxonomy" id="64495"/>
    <lineage>
        <taxon>Eukaryota</taxon>
        <taxon>Fungi</taxon>
        <taxon>Fungi incertae sedis</taxon>
        <taxon>Mucoromycota</taxon>
        <taxon>Mucoromycotina</taxon>
        <taxon>Mucoromycetes</taxon>
        <taxon>Mucorales</taxon>
        <taxon>Mucorineae</taxon>
        <taxon>Rhizopodaceae</taxon>
        <taxon>Rhizopus</taxon>
    </lineage>
</organism>
<evidence type="ECO:0000313" key="3">
    <source>
        <dbReference type="EMBL" id="KAG1531646.1"/>
    </source>
</evidence>
<evidence type="ECO:0000256" key="1">
    <source>
        <dbReference type="SAM" id="MobiDB-lite"/>
    </source>
</evidence>
<dbReference type="Proteomes" id="UP000717996">
    <property type="component" value="Unassembled WGS sequence"/>
</dbReference>
<proteinExistence type="predicted"/>
<evidence type="ECO:0000313" key="4">
    <source>
        <dbReference type="Proteomes" id="UP000716291"/>
    </source>
</evidence>
<reference evidence="2" key="1">
    <citation type="journal article" date="2020" name="Microb. Genom.">
        <title>Genetic diversity of clinical and environmental Mucorales isolates obtained from an investigation of mucormycosis cases among solid organ transplant recipients.</title>
        <authorList>
            <person name="Nguyen M.H."/>
            <person name="Kaul D."/>
            <person name="Muto C."/>
            <person name="Cheng S.J."/>
            <person name="Richter R.A."/>
            <person name="Bruno V.M."/>
            <person name="Liu G."/>
            <person name="Beyhan S."/>
            <person name="Sundermann A.J."/>
            <person name="Mounaud S."/>
            <person name="Pasculle A.W."/>
            <person name="Nierman W.C."/>
            <person name="Driscoll E."/>
            <person name="Cumbie R."/>
            <person name="Clancy C.J."/>
            <person name="Dupont C.L."/>
        </authorList>
    </citation>
    <scope>NUCLEOTIDE SEQUENCE</scope>
    <source>
        <strain evidence="2">GL11</strain>
        <strain evidence="3">GL16</strain>
    </source>
</reference>
<feature type="region of interest" description="Disordered" evidence="1">
    <location>
        <begin position="1"/>
        <end position="80"/>
    </location>
</feature>
<dbReference type="EMBL" id="JAANIT010005355">
    <property type="protein sequence ID" value="KAG1531646.1"/>
    <property type="molecule type" value="Genomic_DNA"/>
</dbReference>
<feature type="region of interest" description="Disordered" evidence="1">
    <location>
        <begin position="107"/>
        <end position="128"/>
    </location>
</feature>
<dbReference type="AlphaFoldDB" id="A0A9P6WWQ2"/>
<dbReference type="OrthoDB" id="2273366at2759"/>